<accession>A0A846S4Y5</accession>
<organism evidence="3 4">
    <name type="scientific">Brevibacterium marinum</name>
    <dbReference type="NCBI Taxonomy" id="418643"/>
    <lineage>
        <taxon>Bacteria</taxon>
        <taxon>Bacillati</taxon>
        <taxon>Actinomycetota</taxon>
        <taxon>Actinomycetes</taxon>
        <taxon>Micrococcales</taxon>
        <taxon>Brevibacteriaceae</taxon>
        <taxon>Brevibacterium</taxon>
    </lineage>
</organism>
<dbReference type="Proteomes" id="UP000576792">
    <property type="component" value="Unassembled WGS sequence"/>
</dbReference>
<protein>
    <submittedName>
        <fullName evidence="3">Uncharacterized protein</fullName>
    </submittedName>
</protein>
<reference evidence="3 4" key="1">
    <citation type="submission" date="2020-03" db="EMBL/GenBank/DDBJ databases">
        <title>Sequencing the genomes of 1000 actinobacteria strains.</title>
        <authorList>
            <person name="Klenk H.-P."/>
        </authorList>
    </citation>
    <scope>NUCLEOTIDE SEQUENCE [LARGE SCALE GENOMIC DNA]</scope>
    <source>
        <strain evidence="3 4">DSM 18964</strain>
    </source>
</reference>
<dbReference type="EMBL" id="JAATJN010000001">
    <property type="protein sequence ID" value="NJC58690.1"/>
    <property type="molecule type" value="Genomic_DNA"/>
</dbReference>
<evidence type="ECO:0000256" key="1">
    <source>
        <dbReference type="SAM" id="MobiDB-lite"/>
    </source>
</evidence>
<dbReference type="AlphaFoldDB" id="A0A846S4Y5"/>
<feature type="region of interest" description="Disordered" evidence="1">
    <location>
        <begin position="1"/>
        <end position="35"/>
    </location>
</feature>
<feature type="transmembrane region" description="Helical" evidence="2">
    <location>
        <begin position="174"/>
        <end position="194"/>
    </location>
</feature>
<sequence length="250" mass="27372">MTQQSSCGDPGTLRRNDRSPWLESPGLPPPARPVTRRGPGWAARIMFWAALVIGSSPELVMPLTIRGMRAEFFTPYTFMMVMVVTLELVLGLIALLIVKASPMTMRLFAMGLLLFGAIYPLVLRYLMPIVVNRALESFGSYDLAMHIQSIIWTFHGGVVLAGTLIAWNLVRNRAWWTNLVAAGYAMFSGLVVSFVEWGMNVLGSSFMTAIVLTQFLALGLTFAGLGLLHLIGSLPSGSVTGPRHCRIMLA</sequence>
<feature type="transmembrane region" description="Helical" evidence="2">
    <location>
        <begin position="45"/>
        <end position="65"/>
    </location>
</feature>
<proteinExistence type="predicted"/>
<evidence type="ECO:0000313" key="3">
    <source>
        <dbReference type="EMBL" id="NJC58690.1"/>
    </source>
</evidence>
<keyword evidence="2" id="KW-1133">Transmembrane helix</keyword>
<feature type="transmembrane region" description="Helical" evidence="2">
    <location>
        <begin position="77"/>
        <end position="98"/>
    </location>
</feature>
<evidence type="ECO:0000313" key="4">
    <source>
        <dbReference type="Proteomes" id="UP000576792"/>
    </source>
</evidence>
<keyword evidence="2" id="KW-0812">Transmembrane</keyword>
<evidence type="ECO:0000256" key="2">
    <source>
        <dbReference type="SAM" id="Phobius"/>
    </source>
</evidence>
<keyword evidence="4" id="KW-1185">Reference proteome</keyword>
<feature type="transmembrane region" description="Helical" evidence="2">
    <location>
        <begin position="107"/>
        <end position="127"/>
    </location>
</feature>
<dbReference type="RefSeq" id="WP_167952598.1">
    <property type="nucleotide sequence ID" value="NZ_BAAAPQ010000026.1"/>
</dbReference>
<name>A0A846S4Y5_9MICO</name>
<keyword evidence="2" id="KW-0472">Membrane</keyword>
<feature type="transmembrane region" description="Helical" evidence="2">
    <location>
        <begin position="147"/>
        <end position="167"/>
    </location>
</feature>
<gene>
    <name evidence="3" type="ORF">BKA07_003725</name>
</gene>
<comment type="caution">
    <text evidence="3">The sequence shown here is derived from an EMBL/GenBank/DDBJ whole genome shotgun (WGS) entry which is preliminary data.</text>
</comment>
<feature type="transmembrane region" description="Helical" evidence="2">
    <location>
        <begin position="206"/>
        <end position="228"/>
    </location>
</feature>